<dbReference type="Pfam" id="PF02534">
    <property type="entry name" value="T4SS-DNA_transf"/>
    <property type="match status" value="1"/>
</dbReference>
<gene>
    <name evidence="2" type="ORF">CLMAG_35190</name>
</gene>
<feature type="transmembrane region" description="Helical" evidence="1">
    <location>
        <begin position="62"/>
        <end position="81"/>
    </location>
</feature>
<protein>
    <submittedName>
        <fullName evidence="2">Type IV secretory system conjugative DNA transfer</fullName>
    </submittedName>
</protein>
<dbReference type="InterPro" id="IPR027417">
    <property type="entry name" value="P-loop_NTPase"/>
</dbReference>
<keyword evidence="1" id="KW-0472">Membrane</keyword>
<dbReference type="Gene3D" id="3.40.50.300">
    <property type="entry name" value="P-loop containing nucleotide triphosphate hydrolases"/>
    <property type="match status" value="1"/>
</dbReference>
<keyword evidence="3" id="KW-1185">Reference proteome</keyword>
<reference evidence="2 3" key="1">
    <citation type="submission" date="2016-04" db="EMBL/GenBank/DDBJ databases">
        <title>Genome sequence of Clostridium magnum DSM 2767.</title>
        <authorList>
            <person name="Poehlein A."/>
            <person name="Uhlig R."/>
            <person name="Fischer R."/>
            <person name="Bahl H."/>
            <person name="Daniel R."/>
        </authorList>
    </citation>
    <scope>NUCLEOTIDE SEQUENCE [LARGE SCALE GENOMIC DNA]</scope>
    <source>
        <strain evidence="2 3">DSM 2767</strain>
    </source>
</reference>
<proteinExistence type="predicted"/>
<accession>A0A162SR76</accession>
<dbReference type="STRING" id="1121326.CLMAG_35190"/>
<dbReference type="RefSeq" id="WP_066624949.1">
    <property type="nucleotide sequence ID" value="NZ_FQXL01000043.1"/>
</dbReference>
<keyword evidence="1" id="KW-0812">Transmembrane</keyword>
<dbReference type="Proteomes" id="UP000076603">
    <property type="component" value="Unassembled WGS sequence"/>
</dbReference>
<dbReference type="AlphaFoldDB" id="A0A162SR76"/>
<dbReference type="SUPFAM" id="SSF52540">
    <property type="entry name" value="P-loop containing nucleoside triphosphate hydrolases"/>
    <property type="match status" value="1"/>
</dbReference>
<dbReference type="PANTHER" id="PTHR30121">
    <property type="entry name" value="UNCHARACTERIZED PROTEIN YJGR-RELATED"/>
    <property type="match status" value="1"/>
</dbReference>
<sequence>MNHIMKASKDMFQKVVDKNHGKRVDIAGAICYSLSLLVAMYCIYGVVQILWYPILKTKHSSFFYTIFILLPTFTFYTTMAGEYFKKPSRRVQQFFLVIVTTSCVTLAYIVQIANTSFVGMLRSIKNIEVIPSSLLEGNIRMVSLFIPCAIVLPIITLTFKVIMDRQIKKDLIEYEAEFLIPNVHKMDDTTIDIKICEDLQTGEDCIVPEKTAYEHFFLQGGTGSGKTATYIRPYLGQLFHMKGYLREMEKKLAFEALKEGIAYLGAPITNTYFAKNFTMDLIKPVQGKENEFKEKFKRFIIGTRDKELLLVDKVVTEGTVAFKKPKNDSNSVIKVTIFEHGMEFAEKEIKFKGSEVPTEIVIKEGLKPISINPNIQGGLGLEVRNELDEVVTSAPDIEEGDELILSFPPLQDGFTYQVTAHEKGAGEIIYKGLGVTVVAPDGGLPKDTLKIAKEYCVKVYKIDPVMEEIRKGGIARFNPLLGDSPEKTGDIISSILVSMEQTNGQDSNPYFTNASVRAVRNITILIKVMYPRLKGINPTLQDILDILNNFNLVVPIVNEMKKDETLKKRWSSVISYFESSFFPPEMDDKGRPIAGATIGSQRKKTEEAIGGIINQLDNFLGREEIKYILCDRKDSLDLAEVLEKGECIAIATRQNDLGERLGKAFALMFILSMQNVVLSRYSEDENPEVPHYLIIDEFPFYVNDSTKVFFTFARKYRTSVCVAIQNMAQLKEVSDVFRETIFTNTATKILLPKSNVEDREYWSKFFGIEEAFEMKTGVSQSALMTSKPSYSESKQGTLAEKSRVTEQDINDMNFKQAFYCYTDSKGRQQVGKGLTDFLKIDENSKIEIGEFDFQQFNRESIAEYAAREKVKKEVAQKRVETTADFPIKEGSVSTTTVSGFEPIEEKVDIDTIPSELEIPEVEIKIGASSEDREKIDLDLDFAPTFDDIDKIKAETMVNIDGPDIGFATSEPIEAGTNINIQVQGASDIDTFDIDSMELEGAEENISIPVAAEKLTVKEKEDNEKSEKVELNDEKINLDESIEDILSVSEKTIIEEINNNIEVINKNDEIAKSNTESKEIYFDLDLDFEVKGVDKWVKK</sequence>
<evidence type="ECO:0000313" key="2">
    <source>
        <dbReference type="EMBL" id="KZL91760.1"/>
    </source>
</evidence>
<evidence type="ECO:0000313" key="3">
    <source>
        <dbReference type="Proteomes" id="UP000076603"/>
    </source>
</evidence>
<feature type="transmembrane region" description="Helical" evidence="1">
    <location>
        <begin position="141"/>
        <end position="162"/>
    </location>
</feature>
<evidence type="ECO:0000256" key="1">
    <source>
        <dbReference type="SAM" id="Phobius"/>
    </source>
</evidence>
<feature type="transmembrane region" description="Helical" evidence="1">
    <location>
        <begin position="26"/>
        <end position="50"/>
    </location>
</feature>
<dbReference type="InterPro" id="IPR003688">
    <property type="entry name" value="TraG/VirD4"/>
</dbReference>
<organism evidence="2 3">
    <name type="scientific">Clostridium magnum DSM 2767</name>
    <dbReference type="NCBI Taxonomy" id="1121326"/>
    <lineage>
        <taxon>Bacteria</taxon>
        <taxon>Bacillati</taxon>
        <taxon>Bacillota</taxon>
        <taxon>Clostridia</taxon>
        <taxon>Eubacteriales</taxon>
        <taxon>Clostridiaceae</taxon>
        <taxon>Clostridium</taxon>
    </lineage>
</organism>
<name>A0A162SR76_9CLOT</name>
<keyword evidence="1" id="KW-1133">Transmembrane helix</keyword>
<dbReference type="EMBL" id="LWAE01000003">
    <property type="protein sequence ID" value="KZL91760.1"/>
    <property type="molecule type" value="Genomic_DNA"/>
</dbReference>
<dbReference type="OrthoDB" id="1957948at2"/>
<dbReference type="GO" id="GO:0016020">
    <property type="term" value="C:membrane"/>
    <property type="evidence" value="ECO:0007669"/>
    <property type="project" value="InterPro"/>
</dbReference>
<dbReference type="CDD" id="cd01127">
    <property type="entry name" value="TrwB_TraG_TraD_VirD4"/>
    <property type="match status" value="1"/>
</dbReference>
<dbReference type="InterPro" id="IPR051162">
    <property type="entry name" value="T4SS_component"/>
</dbReference>
<feature type="transmembrane region" description="Helical" evidence="1">
    <location>
        <begin position="93"/>
        <end position="113"/>
    </location>
</feature>
<comment type="caution">
    <text evidence="2">The sequence shown here is derived from an EMBL/GenBank/DDBJ whole genome shotgun (WGS) entry which is preliminary data.</text>
</comment>
<dbReference type="PATRIC" id="fig|1121326.3.peg.3561"/>
<dbReference type="PANTHER" id="PTHR30121:SF6">
    <property type="entry name" value="SLR6007 PROTEIN"/>
    <property type="match status" value="1"/>
</dbReference>